<evidence type="ECO:0000313" key="2">
    <source>
        <dbReference type="EMBL" id="MBD7908119.1"/>
    </source>
</evidence>
<dbReference type="RefSeq" id="WP_191689271.1">
    <property type="nucleotide sequence ID" value="NZ_JACSQY010000004.1"/>
</dbReference>
<organism evidence="2 3">
    <name type="scientific">Sporosarcina gallistercoris</name>
    <dbReference type="NCBI Taxonomy" id="2762245"/>
    <lineage>
        <taxon>Bacteria</taxon>
        <taxon>Bacillati</taxon>
        <taxon>Bacillota</taxon>
        <taxon>Bacilli</taxon>
        <taxon>Bacillales</taxon>
        <taxon>Caryophanaceae</taxon>
        <taxon>Sporosarcina</taxon>
    </lineage>
</organism>
<dbReference type="Pfam" id="PF13021">
    <property type="entry name" value="DUF3885"/>
    <property type="match status" value="1"/>
</dbReference>
<dbReference type="Proteomes" id="UP000659496">
    <property type="component" value="Unassembled WGS sequence"/>
</dbReference>
<evidence type="ECO:0000259" key="1">
    <source>
        <dbReference type="Pfam" id="PF13021"/>
    </source>
</evidence>
<accession>A0ABR8PIX7</accession>
<protein>
    <submittedName>
        <fullName evidence="2">DUF3885 domain-containing protein</fullName>
    </submittedName>
</protein>
<comment type="caution">
    <text evidence="2">The sequence shown here is derived from an EMBL/GenBank/DDBJ whole genome shotgun (WGS) entry which is preliminary data.</text>
</comment>
<dbReference type="EMBL" id="JACSQY010000004">
    <property type="protein sequence ID" value="MBD7908119.1"/>
    <property type="molecule type" value="Genomic_DNA"/>
</dbReference>
<evidence type="ECO:0000313" key="3">
    <source>
        <dbReference type="Proteomes" id="UP000659496"/>
    </source>
</evidence>
<name>A0ABR8PIX7_9BACL</name>
<proteinExistence type="predicted"/>
<keyword evidence="3" id="KW-1185">Reference proteome</keyword>
<reference evidence="2 3" key="1">
    <citation type="submission" date="2020-08" db="EMBL/GenBank/DDBJ databases">
        <title>A Genomic Blueprint of the Chicken Gut Microbiome.</title>
        <authorList>
            <person name="Gilroy R."/>
            <person name="Ravi A."/>
            <person name="Getino M."/>
            <person name="Pursley I."/>
            <person name="Horton D.L."/>
            <person name="Alikhan N.-F."/>
            <person name="Baker D."/>
            <person name="Gharbi K."/>
            <person name="Hall N."/>
            <person name="Watson M."/>
            <person name="Adriaenssens E.M."/>
            <person name="Foster-Nyarko E."/>
            <person name="Jarju S."/>
            <person name="Secka A."/>
            <person name="Antonio M."/>
            <person name="Oren A."/>
            <person name="Chaudhuri R."/>
            <person name="La Ragione R.M."/>
            <person name="Hildebrand F."/>
            <person name="Pallen M.J."/>
        </authorList>
    </citation>
    <scope>NUCLEOTIDE SEQUENCE [LARGE SCALE GENOMIC DNA]</scope>
    <source>
        <strain evidence="2 3">Sa3CUA8</strain>
    </source>
</reference>
<gene>
    <name evidence="2" type="ORF">H9659_07250</name>
</gene>
<dbReference type="InterPro" id="IPR024976">
    <property type="entry name" value="DUF3885"/>
</dbReference>
<feature type="domain" description="DUF3885" evidence="1">
    <location>
        <begin position="3"/>
        <end position="204"/>
    </location>
</feature>
<sequence length="216" mass="25301">MKLNDFMLKNFPGLELRSPLFYSWDASIRFELGVDESTVSIHENPRYLQGVYRRAIDLFEALHAPQDVLYLVADAHDLGKGYALQRKLNVFTKYVNTTSVLRHLQHENRPFVYPEDDEDGIYRTHRFSLRCRRSDFRYAALLKAICNQDMGKRPSIHYPVYFVNETKGTIYYVYDDRGCDVLGTEPGVIHSVYEEFNDWILDYDRAEIDKVFSCSG</sequence>